<dbReference type="PRINTS" id="PR00081">
    <property type="entry name" value="GDHRDH"/>
</dbReference>
<protein>
    <submittedName>
        <fullName evidence="3">3-oxoacyl-[acyl-carrier protein] reductase</fullName>
    </submittedName>
</protein>
<dbReference type="GO" id="GO:0032787">
    <property type="term" value="P:monocarboxylic acid metabolic process"/>
    <property type="evidence" value="ECO:0007669"/>
    <property type="project" value="UniProtKB-ARBA"/>
</dbReference>
<sequence length="272" mass="28181">MTDRSLDGLTALVTGAVGGIGQATVLELAAHGANVVLADLADAEDLASGIAARHGVAALAVRMDVTDESSIATARDLVAARFGRADIVVNNAGIMQRLSADHHTLPASDFTRMLAVHVAGSAQVSAAFLPAMRDNRFGRIINLSSVIGHVGLGRRTAYSTAKAAIGGLTRGLALENARWGVTVNAIAPGYVMTDVLRAKIAAGTLDYDRFAERSAVGRWATPDEIARVIRFLAEPGSGFITGVDWLVDGGFSINGNPGEDVGPIVPFEAIQG</sequence>
<dbReference type="AlphaFoldDB" id="A0A1Y6GAI8"/>
<dbReference type="PROSITE" id="PS00061">
    <property type="entry name" value="ADH_SHORT"/>
    <property type="match status" value="1"/>
</dbReference>
<dbReference type="InterPro" id="IPR036291">
    <property type="entry name" value="NAD(P)-bd_dom_sf"/>
</dbReference>
<dbReference type="CDD" id="cd05233">
    <property type="entry name" value="SDR_c"/>
    <property type="match status" value="1"/>
</dbReference>
<evidence type="ECO:0000313" key="3">
    <source>
        <dbReference type="EMBL" id="SMQ85447.1"/>
    </source>
</evidence>
<dbReference type="OrthoDB" id="9804774at2"/>
<dbReference type="SMART" id="SM00822">
    <property type="entry name" value="PKS_KR"/>
    <property type="match status" value="1"/>
</dbReference>
<gene>
    <name evidence="3" type="ORF">SAMN06295905_2724</name>
</gene>
<dbReference type="SUPFAM" id="SSF51735">
    <property type="entry name" value="NAD(P)-binding Rossmann-fold domains"/>
    <property type="match status" value="1"/>
</dbReference>
<dbReference type="FunFam" id="3.40.50.720:FF:000084">
    <property type="entry name" value="Short-chain dehydrogenase reductase"/>
    <property type="match status" value="1"/>
</dbReference>
<dbReference type="InterPro" id="IPR002347">
    <property type="entry name" value="SDR_fam"/>
</dbReference>
<evidence type="ECO:0000256" key="1">
    <source>
        <dbReference type="ARBA" id="ARBA00006484"/>
    </source>
</evidence>
<accession>A0A1Y6GAI8</accession>
<dbReference type="PRINTS" id="PR00080">
    <property type="entry name" value="SDRFAMILY"/>
</dbReference>
<dbReference type="InterPro" id="IPR050259">
    <property type="entry name" value="SDR"/>
</dbReference>
<evidence type="ECO:0000259" key="2">
    <source>
        <dbReference type="SMART" id="SM00822"/>
    </source>
</evidence>
<dbReference type="InterPro" id="IPR020904">
    <property type="entry name" value="Sc_DH/Rdtase_CS"/>
</dbReference>
<dbReference type="Gene3D" id="3.40.50.720">
    <property type="entry name" value="NAD(P)-binding Rossmann-like Domain"/>
    <property type="match status" value="1"/>
</dbReference>
<reference evidence="4" key="1">
    <citation type="submission" date="2017-04" db="EMBL/GenBank/DDBJ databases">
        <authorList>
            <person name="Varghese N."/>
            <person name="Submissions S."/>
        </authorList>
    </citation>
    <scope>NUCLEOTIDE SEQUENCE [LARGE SCALE GENOMIC DNA]</scope>
</reference>
<dbReference type="InterPro" id="IPR057326">
    <property type="entry name" value="KR_dom"/>
</dbReference>
<name>A0A1Y6GAI8_9HYPH</name>
<proteinExistence type="inferred from homology"/>
<dbReference type="PANTHER" id="PTHR42879:SF2">
    <property type="entry name" value="3-OXOACYL-[ACYL-CARRIER-PROTEIN] REDUCTASE FABG"/>
    <property type="match status" value="1"/>
</dbReference>
<dbReference type="RefSeq" id="WP_086471115.1">
    <property type="nucleotide sequence ID" value="NZ_FXWK01000002.1"/>
</dbReference>
<dbReference type="EMBL" id="FXWK01000002">
    <property type="protein sequence ID" value="SMQ85447.1"/>
    <property type="molecule type" value="Genomic_DNA"/>
</dbReference>
<organism evidence="3 4">
    <name type="scientific">Devosia lucknowensis</name>
    <dbReference type="NCBI Taxonomy" id="1096929"/>
    <lineage>
        <taxon>Bacteria</taxon>
        <taxon>Pseudomonadati</taxon>
        <taxon>Pseudomonadota</taxon>
        <taxon>Alphaproteobacteria</taxon>
        <taxon>Hyphomicrobiales</taxon>
        <taxon>Devosiaceae</taxon>
        <taxon>Devosia</taxon>
    </lineage>
</organism>
<dbReference type="Pfam" id="PF13561">
    <property type="entry name" value="adh_short_C2"/>
    <property type="match status" value="1"/>
</dbReference>
<dbReference type="PANTHER" id="PTHR42879">
    <property type="entry name" value="3-OXOACYL-(ACYL-CARRIER-PROTEIN) REDUCTASE"/>
    <property type="match status" value="1"/>
</dbReference>
<keyword evidence="4" id="KW-1185">Reference proteome</keyword>
<feature type="domain" description="Ketoreductase" evidence="2">
    <location>
        <begin position="9"/>
        <end position="189"/>
    </location>
</feature>
<evidence type="ECO:0000313" key="4">
    <source>
        <dbReference type="Proteomes" id="UP000194474"/>
    </source>
</evidence>
<comment type="similarity">
    <text evidence="1">Belongs to the short-chain dehydrogenases/reductases (SDR) family.</text>
</comment>
<dbReference type="Proteomes" id="UP000194474">
    <property type="component" value="Unassembled WGS sequence"/>
</dbReference>